<dbReference type="SMART" id="SM00822">
    <property type="entry name" value="PKS_KR"/>
    <property type="match status" value="1"/>
</dbReference>
<evidence type="ECO:0000256" key="1">
    <source>
        <dbReference type="ARBA" id="ARBA00006484"/>
    </source>
</evidence>
<evidence type="ECO:0000259" key="3">
    <source>
        <dbReference type="SMART" id="SM00822"/>
    </source>
</evidence>
<dbReference type="InterPro" id="IPR036291">
    <property type="entry name" value="NAD(P)-bd_dom_sf"/>
</dbReference>
<dbReference type="PANTHER" id="PTHR43477">
    <property type="entry name" value="DIHYDROANTICAPSIN 7-DEHYDROGENASE"/>
    <property type="match status" value="1"/>
</dbReference>
<evidence type="ECO:0000313" key="4">
    <source>
        <dbReference type="EMBL" id="MCW6533506.1"/>
    </source>
</evidence>
<dbReference type="CDD" id="cd05233">
    <property type="entry name" value="SDR_c"/>
    <property type="match status" value="1"/>
</dbReference>
<dbReference type="PRINTS" id="PR00080">
    <property type="entry name" value="SDRFAMILY"/>
</dbReference>
<name>A0AA41Z6I6_9SPHN</name>
<dbReference type="GO" id="GO:0016491">
    <property type="term" value="F:oxidoreductase activity"/>
    <property type="evidence" value="ECO:0007669"/>
    <property type="project" value="UniProtKB-KW"/>
</dbReference>
<protein>
    <submittedName>
        <fullName evidence="4">SDR family oxidoreductase</fullName>
    </submittedName>
</protein>
<dbReference type="InterPro" id="IPR051122">
    <property type="entry name" value="SDR_DHRS6-like"/>
</dbReference>
<reference evidence="4" key="1">
    <citation type="submission" date="2022-06" db="EMBL/GenBank/DDBJ databases">
        <title>Sphingomonas sp. nov. isolated from rhizosphere soil of tomato.</title>
        <authorList>
            <person name="Dong H."/>
            <person name="Gao R."/>
        </authorList>
    </citation>
    <scope>NUCLEOTIDE SEQUENCE</scope>
    <source>
        <strain evidence="4">MMSM24</strain>
    </source>
</reference>
<dbReference type="EMBL" id="JANFAV010000001">
    <property type="protein sequence ID" value="MCW6533506.1"/>
    <property type="molecule type" value="Genomic_DNA"/>
</dbReference>
<evidence type="ECO:0000256" key="2">
    <source>
        <dbReference type="ARBA" id="ARBA00023002"/>
    </source>
</evidence>
<dbReference type="FunFam" id="3.40.50.720:FF:000084">
    <property type="entry name" value="Short-chain dehydrogenase reductase"/>
    <property type="match status" value="1"/>
</dbReference>
<dbReference type="AlphaFoldDB" id="A0AA41Z6I6"/>
<dbReference type="Pfam" id="PF13561">
    <property type="entry name" value="adh_short_C2"/>
    <property type="match status" value="1"/>
</dbReference>
<feature type="domain" description="Ketoreductase" evidence="3">
    <location>
        <begin position="10"/>
        <end position="188"/>
    </location>
</feature>
<dbReference type="PANTHER" id="PTHR43477:SF1">
    <property type="entry name" value="DIHYDROANTICAPSIN 7-DEHYDROGENASE"/>
    <property type="match status" value="1"/>
</dbReference>
<evidence type="ECO:0000313" key="5">
    <source>
        <dbReference type="Proteomes" id="UP001165565"/>
    </source>
</evidence>
<dbReference type="Gene3D" id="3.40.50.720">
    <property type="entry name" value="NAD(P)-binding Rossmann-like Domain"/>
    <property type="match status" value="1"/>
</dbReference>
<sequence>MSAAMRFRDKTVLIIGGNSGIGLAAARAFAGEGARVTLTGRDRATIDSAVAAIPGAVGHDCDVADLTTTSALIDALAAAGERVDVLFVNAGVGGFAPVRDVTPAQWDQVHGINLRGCFFAIQQALRLIGPGGAIVVTGSIGADAALAGNVAYASAKAGLRATVRILAKELVGEGIRINMVSPGPIETPLINRNPGMDAAAVEGLRQAMIAAVPMHRMGAADEVARAVLFLASDEASFITGADLRVDGGTLELR</sequence>
<organism evidence="4 5">
    <name type="scientific">Sphingomonas lycopersici</name>
    <dbReference type="NCBI Taxonomy" id="2951807"/>
    <lineage>
        <taxon>Bacteria</taxon>
        <taxon>Pseudomonadati</taxon>
        <taxon>Pseudomonadota</taxon>
        <taxon>Alphaproteobacteria</taxon>
        <taxon>Sphingomonadales</taxon>
        <taxon>Sphingomonadaceae</taxon>
        <taxon>Sphingomonas</taxon>
    </lineage>
</organism>
<proteinExistence type="inferred from homology"/>
<keyword evidence="2" id="KW-0560">Oxidoreductase</keyword>
<dbReference type="InterPro" id="IPR057326">
    <property type="entry name" value="KR_dom"/>
</dbReference>
<gene>
    <name evidence="4" type="ORF">NEE01_01770</name>
</gene>
<dbReference type="SUPFAM" id="SSF51735">
    <property type="entry name" value="NAD(P)-binding Rossmann-fold domains"/>
    <property type="match status" value="1"/>
</dbReference>
<dbReference type="PRINTS" id="PR00081">
    <property type="entry name" value="GDHRDH"/>
</dbReference>
<dbReference type="InterPro" id="IPR002347">
    <property type="entry name" value="SDR_fam"/>
</dbReference>
<dbReference type="Proteomes" id="UP001165565">
    <property type="component" value="Unassembled WGS sequence"/>
</dbReference>
<accession>A0AA41Z6I6</accession>
<keyword evidence="5" id="KW-1185">Reference proteome</keyword>
<comment type="similarity">
    <text evidence="1">Belongs to the short-chain dehydrogenases/reductases (SDR) family.</text>
</comment>
<comment type="caution">
    <text evidence="4">The sequence shown here is derived from an EMBL/GenBank/DDBJ whole genome shotgun (WGS) entry which is preliminary data.</text>
</comment>